<dbReference type="InterPro" id="IPR038973">
    <property type="entry name" value="MutL/Mlh/Pms-like"/>
</dbReference>
<dbReference type="GO" id="GO:0140664">
    <property type="term" value="F:ATP-dependent DNA damage sensor activity"/>
    <property type="evidence" value="ECO:0007669"/>
    <property type="project" value="InterPro"/>
</dbReference>
<comment type="caution">
    <text evidence="2">The sequence shown here is derived from an EMBL/GenBank/DDBJ whole genome shotgun (WGS) entry which is preliminary data.</text>
</comment>
<dbReference type="SUPFAM" id="SSF55874">
    <property type="entry name" value="ATPase domain of HSP90 chaperone/DNA topoisomerase II/histidine kinase"/>
    <property type="match status" value="1"/>
</dbReference>
<name>A0AAD3NVT2_CRYJA</name>
<gene>
    <name evidence="2" type="ORF">SUGI_1507220</name>
</gene>
<dbReference type="Proteomes" id="UP001234787">
    <property type="component" value="Unassembled WGS sequence"/>
</dbReference>
<dbReference type="GO" id="GO:0032389">
    <property type="term" value="C:MutLalpha complex"/>
    <property type="evidence" value="ECO:0007669"/>
    <property type="project" value="TreeGrafter"/>
</dbReference>
<sequence length="104" mass="11501">MSIKQIDDASVRFIASGEKISDIEDAIRELLENSIDAGAKVIEIRMARFGTDSIEVLDDGTGIAEENFKSLGIRYHTSKISNYQNLQESLETFGFRGEALSCPL</sequence>
<reference evidence="2" key="1">
    <citation type="submission" date="2022-12" db="EMBL/GenBank/DDBJ databases">
        <title>Chromosome-Level Genome Assembly of Japanese Cedar (Cryptomeriajaponica D. Don).</title>
        <authorList>
            <person name="Fujino T."/>
            <person name="Yamaguchi K."/>
            <person name="Yokoyama T."/>
            <person name="Hamanaka T."/>
            <person name="Harazono Y."/>
            <person name="Kamada H."/>
            <person name="Kobayashi W."/>
            <person name="Ujino-Ihara T."/>
            <person name="Uchiyama K."/>
            <person name="Matsumoto A."/>
            <person name="Izuno A."/>
            <person name="Tsumura Y."/>
            <person name="Toyoda A."/>
            <person name="Shigenobu S."/>
            <person name="Moriguchi Y."/>
            <person name="Ueno S."/>
            <person name="Kasahara M."/>
        </authorList>
    </citation>
    <scope>NUCLEOTIDE SEQUENCE</scope>
</reference>
<keyword evidence="3" id="KW-1185">Reference proteome</keyword>
<dbReference type="GO" id="GO:0006298">
    <property type="term" value="P:mismatch repair"/>
    <property type="evidence" value="ECO:0007669"/>
    <property type="project" value="InterPro"/>
</dbReference>
<dbReference type="PROSITE" id="PS00058">
    <property type="entry name" value="DNA_MISMATCH_REPAIR_1"/>
    <property type="match status" value="1"/>
</dbReference>
<evidence type="ECO:0008006" key="4">
    <source>
        <dbReference type="Google" id="ProtNLM"/>
    </source>
</evidence>
<protein>
    <recommendedName>
        <fullName evidence="4">DNA mismatch repair protein MutL</fullName>
    </recommendedName>
</protein>
<dbReference type="InterPro" id="IPR014762">
    <property type="entry name" value="DNA_mismatch_repair_CS"/>
</dbReference>
<dbReference type="GO" id="GO:0016887">
    <property type="term" value="F:ATP hydrolysis activity"/>
    <property type="evidence" value="ECO:0007669"/>
    <property type="project" value="InterPro"/>
</dbReference>
<dbReference type="AlphaFoldDB" id="A0AAD3NVT2"/>
<dbReference type="Gene3D" id="3.30.565.10">
    <property type="entry name" value="Histidine kinase-like ATPase, C-terminal domain"/>
    <property type="match status" value="1"/>
</dbReference>
<dbReference type="PANTHER" id="PTHR10073">
    <property type="entry name" value="DNA MISMATCH REPAIR PROTEIN MLH, PMS, MUTL"/>
    <property type="match status" value="1"/>
</dbReference>
<proteinExistence type="inferred from homology"/>
<evidence type="ECO:0000313" key="2">
    <source>
        <dbReference type="EMBL" id="GLJ59399.1"/>
    </source>
</evidence>
<dbReference type="PANTHER" id="PTHR10073:SF52">
    <property type="entry name" value="MISMATCH REPAIR ENDONUCLEASE PMS2"/>
    <property type="match status" value="1"/>
</dbReference>
<evidence type="ECO:0000256" key="1">
    <source>
        <dbReference type="ARBA" id="ARBA00006082"/>
    </source>
</evidence>
<evidence type="ECO:0000313" key="3">
    <source>
        <dbReference type="Proteomes" id="UP001234787"/>
    </source>
</evidence>
<dbReference type="Pfam" id="PF13589">
    <property type="entry name" value="HATPase_c_3"/>
    <property type="match status" value="1"/>
</dbReference>
<dbReference type="InterPro" id="IPR036890">
    <property type="entry name" value="HATPase_C_sf"/>
</dbReference>
<dbReference type="EMBL" id="BSEH01000901">
    <property type="protein sequence ID" value="GLJ59399.1"/>
    <property type="molecule type" value="Genomic_DNA"/>
</dbReference>
<accession>A0AAD3NVT2</accession>
<organism evidence="2 3">
    <name type="scientific">Cryptomeria japonica</name>
    <name type="common">Japanese cedar</name>
    <name type="synonym">Cupressus japonica</name>
    <dbReference type="NCBI Taxonomy" id="3369"/>
    <lineage>
        <taxon>Eukaryota</taxon>
        <taxon>Viridiplantae</taxon>
        <taxon>Streptophyta</taxon>
        <taxon>Embryophyta</taxon>
        <taxon>Tracheophyta</taxon>
        <taxon>Spermatophyta</taxon>
        <taxon>Pinopsida</taxon>
        <taxon>Pinidae</taxon>
        <taxon>Conifers II</taxon>
        <taxon>Cupressales</taxon>
        <taxon>Cupressaceae</taxon>
        <taxon>Cryptomeria</taxon>
    </lineage>
</organism>
<comment type="similarity">
    <text evidence="1">Belongs to the DNA mismatch repair MutL/HexB family.</text>
</comment>